<evidence type="ECO:0000313" key="2">
    <source>
        <dbReference type="EnsemblPlants" id="HORVU.MOREX.r3.2HG0215720.1.CDS1"/>
    </source>
</evidence>
<accession>A0A8I6WVE0</accession>
<sequence>MDVAKSSSIPEQQEGEMDGSKSHPVVSEQQTNTYTTTHDDDEEEDELSDDSEEDETPGVGAESISKPQIQKLRSDLQAALDYLRLDIEPAAPLRETITEDGDDDKPKPAPVIPGLLEQFKDLCRRMSRLRWKLVPFKQRYEEEQSRPVTYEGLDEEEKARKIMEEEEKFFDSYRQSTEFSSRRVTLDKESKPLFGTIQII</sequence>
<feature type="compositionally biased region" description="Polar residues" evidence="1">
    <location>
        <begin position="1"/>
        <end position="11"/>
    </location>
</feature>
<feature type="compositionally biased region" description="Polar residues" evidence="1">
    <location>
        <begin position="27"/>
        <end position="36"/>
    </location>
</feature>
<evidence type="ECO:0000313" key="3">
    <source>
        <dbReference type="Proteomes" id="UP000011116"/>
    </source>
</evidence>
<name>A0A8I6WVE0_HORVV</name>
<feature type="region of interest" description="Disordered" evidence="1">
    <location>
        <begin position="87"/>
        <end position="111"/>
    </location>
</feature>
<evidence type="ECO:0000256" key="1">
    <source>
        <dbReference type="SAM" id="MobiDB-lite"/>
    </source>
</evidence>
<dbReference type="Proteomes" id="UP000011116">
    <property type="component" value="Chromosome 2H"/>
</dbReference>
<dbReference type="Gramene" id="HORVU.MOREX.r3.2HG0215720.1">
    <property type="protein sequence ID" value="HORVU.MOREX.r3.2HG0215720.1.CDS1"/>
    <property type="gene ID" value="HORVU.MOREX.r3.2HG0215720"/>
</dbReference>
<protein>
    <submittedName>
        <fullName evidence="2">Uncharacterized protein</fullName>
    </submittedName>
</protein>
<feature type="region of interest" description="Disordered" evidence="1">
    <location>
        <begin position="1"/>
        <end position="70"/>
    </location>
</feature>
<dbReference type="AlphaFoldDB" id="A0A8I6WVE0"/>
<reference evidence="3" key="1">
    <citation type="journal article" date="2012" name="Nature">
        <title>A physical, genetic and functional sequence assembly of the barley genome.</title>
        <authorList>
            <consortium name="The International Barley Genome Sequencing Consortium"/>
            <person name="Mayer K.F."/>
            <person name="Waugh R."/>
            <person name="Brown J.W."/>
            <person name="Schulman A."/>
            <person name="Langridge P."/>
            <person name="Platzer M."/>
            <person name="Fincher G.B."/>
            <person name="Muehlbauer G.J."/>
            <person name="Sato K."/>
            <person name="Close T.J."/>
            <person name="Wise R.P."/>
            <person name="Stein N."/>
        </authorList>
    </citation>
    <scope>NUCLEOTIDE SEQUENCE [LARGE SCALE GENOMIC DNA]</scope>
    <source>
        <strain evidence="3">cv. Morex</strain>
    </source>
</reference>
<feature type="compositionally biased region" description="Acidic residues" evidence="1">
    <location>
        <begin position="39"/>
        <end position="56"/>
    </location>
</feature>
<dbReference type="EnsemblPlants" id="HORVU.MOREX.r3.2HG0215720.1">
    <property type="protein sequence ID" value="HORVU.MOREX.r3.2HG0215720.1.CDS1"/>
    <property type="gene ID" value="HORVU.MOREX.r3.2HG0215720"/>
</dbReference>
<keyword evidence="3" id="KW-1185">Reference proteome</keyword>
<organism evidence="2 3">
    <name type="scientific">Hordeum vulgare subsp. vulgare</name>
    <name type="common">Domesticated barley</name>
    <dbReference type="NCBI Taxonomy" id="112509"/>
    <lineage>
        <taxon>Eukaryota</taxon>
        <taxon>Viridiplantae</taxon>
        <taxon>Streptophyta</taxon>
        <taxon>Embryophyta</taxon>
        <taxon>Tracheophyta</taxon>
        <taxon>Spermatophyta</taxon>
        <taxon>Magnoliopsida</taxon>
        <taxon>Liliopsida</taxon>
        <taxon>Poales</taxon>
        <taxon>Poaceae</taxon>
        <taxon>BOP clade</taxon>
        <taxon>Pooideae</taxon>
        <taxon>Triticodae</taxon>
        <taxon>Triticeae</taxon>
        <taxon>Hordeinae</taxon>
        <taxon>Hordeum</taxon>
    </lineage>
</organism>
<reference evidence="2" key="3">
    <citation type="submission" date="2022-01" db="UniProtKB">
        <authorList>
            <consortium name="EnsemblPlants"/>
        </authorList>
    </citation>
    <scope>IDENTIFICATION</scope>
    <source>
        <strain evidence="2">subsp. vulgare</strain>
    </source>
</reference>
<dbReference type="SMR" id="A0A8I6WVE0"/>
<reference evidence="2" key="2">
    <citation type="submission" date="2020-10" db="EMBL/GenBank/DDBJ databases">
        <authorList>
            <person name="Scholz U."/>
            <person name="Mascher M."/>
            <person name="Fiebig A."/>
        </authorList>
    </citation>
    <scope>NUCLEOTIDE SEQUENCE [LARGE SCALE GENOMIC DNA]</scope>
    <source>
        <strain evidence="2">cv. Morex</strain>
    </source>
</reference>
<proteinExistence type="predicted"/>